<accession>A0A2T0MEC8</accession>
<comment type="caution">
    <text evidence="2">The sequence shown here is derived from an EMBL/GenBank/DDBJ whole genome shotgun (WGS) entry which is preliminary data.</text>
</comment>
<protein>
    <submittedName>
        <fullName evidence="2">Uncharacterized protein</fullName>
    </submittedName>
</protein>
<gene>
    <name evidence="2" type="ORF">B0I32_125120</name>
</gene>
<dbReference type="RefSeq" id="WP_106250071.1">
    <property type="nucleotide sequence ID" value="NZ_JBFAIB010000006.1"/>
</dbReference>
<evidence type="ECO:0000256" key="1">
    <source>
        <dbReference type="SAM" id="MobiDB-lite"/>
    </source>
</evidence>
<proteinExistence type="predicted"/>
<evidence type="ECO:0000313" key="3">
    <source>
        <dbReference type="Proteomes" id="UP000238312"/>
    </source>
</evidence>
<keyword evidence="3" id="KW-1185">Reference proteome</keyword>
<dbReference type="AlphaFoldDB" id="A0A2T0MEC8"/>
<dbReference type="Proteomes" id="UP000238312">
    <property type="component" value="Unassembled WGS sequence"/>
</dbReference>
<organism evidence="2 3">
    <name type="scientific">Nonomuraea fuscirosea</name>
    <dbReference type="NCBI Taxonomy" id="1291556"/>
    <lineage>
        <taxon>Bacteria</taxon>
        <taxon>Bacillati</taxon>
        <taxon>Actinomycetota</taxon>
        <taxon>Actinomycetes</taxon>
        <taxon>Streptosporangiales</taxon>
        <taxon>Streptosporangiaceae</taxon>
        <taxon>Nonomuraea</taxon>
    </lineage>
</organism>
<feature type="compositionally biased region" description="Basic and acidic residues" evidence="1">
    <location>
        <begin position="47"/>
        <end position="56"/>
    </location>
</feature>
<dbReference type="OrthoDB" id="9938680at2"/>
<reference evidence="2 3" key="1">
    <citation type="submission" date="2018-03" db="EMBL/GenBank/DDBJ databases">
        <title>Genomic Encyclopedia of Type Strains, Phase III (KMG-III): the genomes of soil and plant-associated and newly described type strains.</title>
        <authorList>
            <person name="Whitman W."/>
        </authorList>
    </citation>
    <scope>NUCLEOTIDE SEQUENCE [LARGE SCALE GENOMIC DNA]</scope>
    <source>
        <strain evidence="2 3">CGMCC 4.7104</strain>
    </source>
</reference>
<name>A0A2T0MEC8_9ACTN</name>
<evidence type="ECO:0000313" key="2">
    <source>
        <dbReference type="EMBL" id="PRX55900.1"/>
    </source>
</evidence>
<feature type="region of interest" description="Disordered" evidence="1">
    <location>
        <begin position="47"/>
        <end position="66"/>
    </location>
</feature>
<dbReference type="EMBL" id="PVNG01000025">
    <property type="protein sequence ID" value="PRX55900.1"/>
    <property type="molecule type" value="Genomic_DNA"/>
</dbReference>
<sequence>MTQIYLAAALGAAGLAAVGFAGARVVVAARTLRREIAEAKARLEPGRARLTGRGDETMPQAAYDRG</sequence>